<accession>A0A3Q2R1G2</accession>
<dbReference type="Ensembl" id="ENSFHET00000027810.1">
    <property type="protein sequence ID" value="ENSFHEP00000033417.1"/>
    <property type="gene ID" value="ENSFHEG00000020603.1"/>
</dbReference>
<dbReference type="SUPFAM" id="SSF48726">
    <property type="entry name" value="Immunoglobulin"/>
    <property type="match status" value="2"/>
</dbReference>
<organism evidence="5 6">
    <name type="scientific">Fundulus heteroclitus</name>
    <name type="common">Killifish</name>
    <name type="synonym">Mummichog</name>
    <dbReference type="NCBI Taxonomy" id="8078"/>
    <lineage>
        <taxon>Eukaryota</taxon>
        <taxon>Metazoa</taxon>
        <taxon>Chordata</taxon>
        <taxon>Craniata</taxon>
        <taxon>Vertebrata</taxon>
        <taxon>Euteleostomi</taxon>
        <taxon>Actinopterygii</taxon>
        <taxon>Neopterygii</taxon>
        <taxon>Teleostei</taxon>
        <taxon>Neoteleostei</taxon>
        <taxon>Acanthomorphata</taxon>
        <taxon>Ovalentaria</taxon>
        <taxon>Atherinomorphae</taxon>
        <taxon>Cyprinodontiformes</taxon>
        <taxon>Fundulidae</taxon>
        <taxon>Fundulus</taxon>
    </lineage>
</organism>
<name>A0A3Q2R1G2_FUNHE</name>
<evidence type="ECO:0000313" key="5">
    <source>
        <dbReference type="Ensembl" id="ENSFHEP00000033417.1"/>
    </source>
</evidence>
<keyword evidence="3" id="KW-0732">Signal</keyword>
<keyword evidence="2" id="KW-1133">Transmembrane helix</keyword>
<dbReference type="SMART" id="SM00409">
    <property type="entry name" value="IG"/>
    <property type="match status" value="2"/>
</dbReference>
<feature type="region of interest" description="Disordered" evidence="1">
    <location>
        <begin position="308"/>
        <end position="334"/>
    </location>
</feature>
<feature type="chain" id="PRO_5018702590" description="Ig-like domain-containing protein" evidence="3">
    <location>
        <begin position="23"/>
        <end position="353"/>
    </location>
</feature>
<reference evidence="5" key="1">
    <citation type="submission" date="2025-08" db="UniProtKB">
        <authorList>
            <consortium name="Ensembl"/>
        </authorList>
    </citation>
    <scope>IDENTIFICATION</scope>
</reference>
<feature type="domain" description="Ig-like" evidence="4">
    <location>
        <begin position="153"/>
        <end position="244"/>
    </location>
</feature>
<feature type="signal peptide" evidence="3">
    <location>
        <begin position="1"/>
        <end position="22"/>
    </location>
</feature>
<dbReference type="InterPro" id="IPR003599">
    <property type="entry name" value="Ig_sub"/>
</dbReference>
<dbReference type="STRING" id="8078.ENSFHEP00000033417"/>
<dbReference type="InterPro" id="IPR036179">
    <property type="entry name" value="Ig-like_dom_sf"/>
</dbReference>
<keyword evidence="2" id="KW-0472">Membrane</keyword>
<dbReference type="PANTHER" id="PTHR46484">
    <property type="entry name" value="SI:CH211-171H4.5-RELATED"/>
    <property type="match status" value="1"/>
</dbReference>
<dbReference type="PROSITE" id="PS50835">
    <property type="entry name" value="IG_LIKE"/>
    <property type="match status" value="1"/>
</dbReference>
<feature type="compositionally biased region" description="Polar residues" evidence="1">
    <location>
        <begin position="308"/>
        <end position="328"/>
    </location>
</feature>
<feature type="transmembrane region" description="Helical" evidence="2">
    <location>
        <begin position="254"/>
        <end position="276"/>
    </location>
</feature>
<dbReference type="Gene3D" id="2.60.40.10">
    <property type="entry name" value="Immunoglobulins"/>
    <property type="match status" value="2"/>
</dbReference>
<evidence type="ECO:0000313" key="6">
    <source>
        <dbReference type="Proteomes" id="UP000265000"/>
    </source>
</evidence>
<dbReference type="AlphaFoldDB" id="A0A3Q2R1G2"/>
<evidence type="ECO:0000256" key="2">
    <source>
        <dbReference type="SAM" id="Phobius"/>
    </source>
</evidence>
<reference evidence="5" key="2">
    <citation type="submission" date="2025-09" db="UniProtKB">
        <authorList>
            <consortium name="Ensembl"/>
        </authorList>
    </citation>
    <scope>IDENTIFICATION</scope>
</reference>
<evidence type="ECO:0000259" key="4">
    <source>
        <dbReference type="PROSITE" id="PS50835"/>
    </source>
</evidence>
<protein>
    <recommendedName>
        <fullName evidence="4">Ig-like domain-containing protein</fullName>
    </recommendedName>
</protein>
<dbReference type="InterPro" id="IPR013783">
    <property type="entry name" value="Ig-like_fold"/>
</dbReference>
<dbReference type="GeneTree" id="ENSGT01150000286924"/>
<dbReference type="PANTHER" id="PTHR46484:SF7">
    <property type="entry name" value="MYELIN-ASSOCIATED GLYCOPROTEIN-LIKE-RELATED"/>
    <property type="match status" value="1"/>
</dbReference>
<dbReference type="Proteomes" id="UP000265000">
    <property type="component" value="Unplaced"/>
</dbReference>
<dbReference type="InterPro" id="IPR007110">
    <property type="entry name" value="Ig-like_dom"/>
</dbReference>
<evidence type="ECO:0000256" key="3">
    <source>
        <dbReference type="SAM" id="SignalP"/>
    </source>
</evidence>
<proteinExistence type="predicted"/>
<keyword evidence="2" id="KW-0812">Transmembrane</keyword>
<keyword evidence="6" id="KW-1185">Reference proteome</keyword>
<evidence type="ECO:0000256" key="1">
    <source>
        <dbReference type="SAM" id="MobiDB-lite"/>
    </source>
</evidence>
<sequence>MDHKRKIMMCLTLAAVFSPVFGKEDWKATVVKNIEALVGSCVVLPCTFTHPGTQLSNSRLRGIWHRKDNWNEIFYHEDNTKIQDSFKGRTKLLGYLGDDNCTLEIDDVKDHDNGPFCFRVELVKKDDNKPTSDKFSFVEECAEIKMLHDPRKPKFGPLKSAVEGKPYTVTCSIRHTCSSHWPEITWNRGSKDDIIEVHKDINGGIWETESILVFIPEEKDDHTDLTCTAKFHGGKSSSTAFMLNVKRTENYNHIIIPVVAVAATAVIFGLVCVLMSTQYKYQDGSMWNRMSRLSLKYSFLLRPNNATSCGGQTTSKPRCPSPKSQPKSFNYKKDIDDNDDYMNTADLNVYGNV</sequence>